<keyword evidence="2" id="KW-1133">Transmembrane helix</keyword>
<dbReference type="InterPro" id="IPR007751">
    <property type="entry name" value="DUF676_lipase-like"/>
</dbReference>
<keyword evidence="5" id="KW-1185">Reference proteome</keyword>
<dbReference type="EMBL" id="LIAE01007516">
    <property type="protein sequence ID" value="PAV78807.1"/>
    <property type="molecule type" value="Genomic_DNA"/>
</dbReference>
<sequence length="705" mass="80658">MFILDDPFTIAVQLPPTTDFMKSYHLTVDFEVWFMNRYTPPKNECFRLETRRTVQILLQPGSLQTVSRSLVFDYLANSAVILTMYSSLISVLPRRRKPPPDPVFFILFLFYFCDFFYFIKIQVISTKLRTYHLSVCTALLKSADSIEIFFKRFASLTKIVVAEGNSKMEDTMAELIDRLEKSEKPWATLEAECVQLSARLSQMFTHLVQLFTSNEQVFNYMYEEYHDWRLRLLGEVFFFQERTPSQLLAPEYSRYLDLQNVLSNSKYLKRLPKCPIFCVDTDSPMENCPIIFEERFVSKASATSPNATSPEIENKLLTPILKRKPWMDKEALLRRDSGSSRSLRLLKSRRKSVDSPRTLITRSTTFHNSPGNRSTMIVTSENGLIIGNRNGNRTLSPELPRRISAGETPNSSPEKSSSPRNYEVNSPSTSASSSPLVEPNKDTLRIKALVEFVKEREEVKRKLRGKNYEGWLYSEQSSPSFRPPPSLKSLSSCYARDAEHLVVFVHGLEGSSDDLTPYRNILRVLAPNSRLGFLMSRTNQCETWADINCMARNLLHEIKEHLNVEGLNIKRISFIAHSLGGVIVRAAIGIQDENSTWLHPLLHTFFTINTPHLGLMYLGKSANIGVHLVQWWKRSQSIYQLSLKDAVSFRDSFLYNLSTNHAFGRFKNILLLGTPNDIFVPSHSALLESCKASTKDTSAMGTAYR</sequence>
<feature type="transmembrane region" description="Helical" evidence="2">
    <location>
        <begin position="103"/>
        <end position="119"/>
    </location>
</feature>
<accession>A0A2A2KY66</accession>
<reference evidence="4 5" key="1">
    <citation type="journal article" date="2017" name="Curr. Biol.">
        <title>Genome architecture and evolution of a unichromosomal asexual nematode.</title>
        <authorList>
            <person name="Fradin H."/>
            <person name="Zegar C."/>
            <person name="Gutwein M."/>
            <person name="Lucas J."/>
            <person name="Kovtun M."/>
            <person name="Corcoran D."/>
            <person name="Baugh L.R."/>
            <person name="Kiontke K."/>
            <person name="Gunsalus K."/>
            <person name="Fitch D.H."/>
            <person name="Piano F."/>
        </authorList>
    </citation>
    <scope>NUCLEOTIDE SEQUENCE [LARGE SCALE GENOMIC DNA]</scope>
    <source>
        <strain evidence="4">PF1309</strain>
    </source>
</reference>
<evidence type="ECO:0000313" key="4">
    <source>
        <dbReference type="EMBL" id="PAV78807.1"/>
    </source>
</evidence>
<feature type="compositionally biased region" description="Low complexity" evidence="1">
    <location>
        <begin position="426"/>
        <end position="435"/>
    </location>
</feature>
<dbReference type="InterPro" id="IPR029058">
    <property type="entry name" value="AB_hydrolase_fold"/>
</dbReference>
<proteinExistence type="predicted"/>
<dbReference type="PANTHER" id="PTHR12482">
    <property type="entry name" value="LIPASE ROG1-RELATED-RELATED"/>
    <property type="match status" value="1"/>
</dbReference>
<dbReference type="Proteomes" id="UP000218231">
    <property type="component" value="Unassembled WGS sequence"/>
</dbReference>
<gene>
    <name evidence="4" type="ORF">WR25_00499</name>
</gene>
<evidence type="ECO:0000313" key="5">
    <source>
        <dbReference type="Proteomes" id="UP000218231"/>
    </source>
</evidence>
<dbReference type="Pfam" id="PF05057">
    <property type="entry name" value="DUF676"/>
    <property type="match status" value="1"/>
</dbReference>
<feature type="region of interest" description="Disordered" evidence="1">
    <location>
        <begin position="337"/>
        <end position="439"/>
    </location>
</feature>
<dbReference type="PANTHER" id="PTHR12482:SF5">
    <property type="entry name" value="DUF676 DOMAIN-CONTAINING PROTEIN"/>
    <property type="match status" value="1"/>
</dbReference>
<dbReference type="AlphaFoldDB" id="A0A2A2KY66"/>
<keyword evidence="2" id="KW-0472">Membrane</keyword>
<dbReference type="OrthoDB" id="273452at2759"/>
<evidence type="ECO:0000256" key="2">
    <source>
        <dbReference type="SAM" id="Phobius"/>
    </source>
</evidence>
<feature type="domain" description="DUF676" evidence="3">
    <location>
        <begin position="497"/>
        <end position="691"/>
    </location>
</feature>
<evidence type="ECO:0000259" key="3">
    <source>
        <dbReference type="Pfam" id="PF05057"/>
    </source>
</evidence>
<dbReference type="InterPro" id="IPR044294">
    <property type="entry name" value="Lipase-like"/>
</dbReference>
<keyword evidence="2" id="KW-0812">Transmembrane</keyword>
<dbReference type="SUPFAM" id="SSF53474">
    <property type="entry name" value="alpha/beta-Hydrolases"/>
    <property type="match status" value="1"/>
</dbReference>
<feature type="compositionally biased region" description="Low complexity" evidence="1">
    <location>
        <begin position="382"/>
        <end position="393"/>
    </location>
</feature>
<comment type="caution">
    <text evidence="4">The sequence shown here is derived from an EMBL/GenBank/DDBJ whole genome shotgun (WGS) entry which is preliminary data.</text>
</comment>
<evidence type="ECO:0000256" key="1">
    <source>
        <dbReference type="SAM" id="MobiDB-lite"/>
    </source>
</evidence>
<feature type="compositionally biased region" description="Polar residues" evidence="1">
    <location>
        <begin position="407"/>
        <end position="425"/>
    </location>
</feature>
<organism evidence="4 5">
    <name type="scientific">Diploscapter pachys</name>
    <dbReference type="NCBI Taxonomy" id="2018661"/>
    <lineage>
        <taxon>Eukaryota</taxon>
        <taxon>Metazoa</taxon>
        <taxon>Ecdysozoa</taxon>
        <taxon>Nematoda</taxon>
        <taxon>Chromadorea</taxon>
        <taxon>Rhabditida</taxon>
        <taxon>Rhabditina</taxon>
        <taxon>Rhabditomorpha</taxon>
        <taxon>Rhabditoidea</taxon>
        <taxon>Rhabditidae</taxon>
        <taxon>Diploscapter</taxon>
    </lineage>
</organism>
<dbReference type="STRING" id="2018661.A0A2A2KY66"/>
<feature type="compositionally biased region" description="Polar residues" evidence="1">
    <location>
        <begin position="358"/>
        <end position="381"/>
    </location>
</feature>
<dbReference type="Gene3D" id="3.40.50.1820">
    <property type="entry name" value="alpha/beta hydrolase"/>
    <property type="match status" value="1"/>
</dbReference>
<name>A0A2A2KY66_9BILA</name>
<feature type="transmembrane region" description="Helical" evidence="2">
    <location>
        <begin position="74"/>
        <end position="91"/>
    </location>
</feature>
<protein>
    <recommendedName>
        <fullName evidence="3">DUF676 domain-containing protein</fullName>
    </recommendedName>
</protein>